<organism evidence="2 3">
    <name type="scientific">Deinococcus taklimakanensis</name>
    <dbReference type="NCBI Taxonomy" id="536443"/>
    <lineage>
        <taxon>Bacteria</taxon>
        <taxon>Thermotogati</taxon>
        <taxon>Deinococcota</taxon>
        <taxon>Deinococci</taxon>
        <taxon>Deinococcales</taxon>
        <taxon>Deinococcaceae</taxon>
        <taxon>Deinococcus</taxon>
    </lineage>
</organism>
<proteinExistence type="predicted"/>
<name>A0ABW5P2V0_9DEIO</name>
<dbReference type="RefSeq" id="WP_386845061.1">
    <property type="nucleotide sequence ID" value="NZ_JBHUMK010000037.1"/>
</dbReference>
<dbReference type="SUPFAM" id="SSF55166">
    <property type="entry name" value="Hedgehog/DD-peptidase"/>
    <property type="match status" value="1"/>
</dbReference>
<gene>
    <name evidence="2" type="ORF">ACFSR9_09010</name>
</gene>
<accession>A0ABW5P2V0</accession>
<feature type="domain" description="Peptidase M15C" evidence="1">
    <location>
        <begin position="118"/>
        <end position="179"/>
    </location>
</feature>
<evidence type="ECO:0000313" key="3">
    <source>
        <dbReference type="Proteomes" id="UP001597475"/>
    </source>
</evidence>
<evidence type="ECO:0000313" key="2">
    <source>
        <dbReference type="EMBL" id="MFD2609576.1"/>
    </source>
</evidence>
<evidence type="ECO:0000259" key="1">
    <source>
        <dbReference type="Pfam" id="PF13539"/>
    </source>
</evidence>
<dbReference type="Gene3D" id="3.30.1380.10">
    <property type="match status" value="1"/>
</dbReference>
<comment type="caution">
    <text evidence="2">The sequence shown here is derived from an EMBL/GenBank/DDBJ whole genome shotgun (WGS) entry which is preliminary data.</text>
</comment>
<dbReference type="Pfam" id="PF13539">
    <property type="entry name" value="Peptidase_M15_4"/>
    <property type="match status" value="1"/>
</dbReference>
<sequence length="247" mass="26850">MSTFDFAAAIQARPSGDARNALIAAYGDPTIGSSPAAQRGWFTVSKTYAQQNLVKVSTADLPGFPPFGEKHVDAITLHRLVAPVFLATWDELTRRGLNDKLRTFSGSFAPRHMGHDPKRAVSVHAYGAAIDFDAAWNGYGVPLERMQINREVVRCFEECGWEWGGRWTGAYADGMHFQWTDGLSGVRQAEWRDALARTPAPAPTPAAQAGAVLPLYGTPGFDRVRVMKANDGSLKAYGVPTGKVITQ</sequence>
<dbReference type="Proteomes" id="UP001597475">
    <property type="component" value="Unassembled WGS sequence"/>
</dbReference>
<dbReference type="EMBL" id="JBHUMK010000037">
    <property type="protein sequence ID" value="MFD2609576.1"/>
    <property type="molecule type" value="Genomic_DNA"/>
</dbReference>
<reference evidence="3" key="1">
    <citation type="journal article" date="2019" name="Int. J. Syst. Evol. Microbiol.">
        <title>The Global Catalogue of Microorganisms (GCM) 10K type strain sequencing project: providing services to taxonomists for standard genome sequencing and annotation.</title>
        <authorList>
            <consortium name="The Broad Institute Genomics Platform"/>
            <consortium name="The Broad Institute Genome Sequencing Center for Infectious Disease"/>
            <person name="Wu L."/>
            <person name="Ma J."/>
        </authorList>
    </citation>
    <scope>NUCLEOTIDE SEQUENCE [LARGE SCALE GENOMIC DNA]</scope>
    <source>
        <strain evidence="3">KCTC 33842</strain>
    </source>
</reference>
<dbReference type="GO" id="GO:0016787">
    <property type="term" value="F:hydrolase activity"/>
    <property type="evidence" value="ECO:0007669"/>
    <property type="project" value="UniProtKB-KW"/>
</dbReference>
<dbReference type="InterPro" id="IPR039561">
    <property type="entry name" value="Peptidase_M15C"/>
</dbReference>
<protein>
    <submittedName>
        <fullName evidence="2">M15 family metallopeptidase</fullName>
        <ecNumber evidence="2">3.4.-.-</ecNumber>
    </submittedName>
</protein>
<keyword evidence="2" id="KW-0378">Hydrolase</keyword>
<dbReference type="InterPro" id="IPR009045">
    <property type="entry name" value="Zn_M74/Hedgehog-like"/>
</dbReference>
<dbReference type="EC" id="3.4.-.-" evidence="2"/>
<keyword evidence="3" id="KW-1185">Reference proteome</keyword>